<dbReference type="InterPro" id="IPR002372">
    <property type="entry name" value="PQQ_rpt_dom"/>
</dbReference>
<name>A0A6B2M0W3_9BACT</name>
<keyword evidence="1" id="KW-0732">Signal</keyword>
<comment type="caution">
    <text evidence="3">The sequence shown here is derived from an EMBL/GenBank/DDBJ whole genome shotgun (WGS) entry which is preliminary data.</text>
</comment>
<dbReference type="InterPro" id="IPR011047">
    <property type="entry name" value="Quinoprotein_ADH-like_sf"/>
</dbReference>
<reference evidence="3 4" key="1">
    <citation type="submission" date="2020-02" db="EMBL/GenBank/DDBJ databases">
        <title>Albibacoteraceae fam. nov., the first described family within the subdivision 4 Verrucomicrobia.</title>
        <authorList>
            <person name="Xi F."/>
        </authorList>
    </citation>
    <scope>NUCLEOTIDE SEQUENCE [LARGE SCALE GENOMIC DNA]</scope>
    <source>
        <strain evidence="3 4">CK1056</strain>
    </source>
</reference>
<gene>
    <name evidence="3" type="ORF">G0Q06_06250</name>
</gene>
<evidence type="ECO:0000259" key="2">
    <source>
        <dbReference type="Pfam" id="PF13360"/>
    </source>
</evidence>
<dbReference type="Gene3D" id="2.40.128.630">
    <property type="match status" value="2"/>
</dbReference>
<evidence type="ECO:0000313" key="3">
    <source>
        <dbReference type="EMBL" id="NDV62042.1"/>
    </source>
</evidence>
<dbReference type="Gene3D" id="2.130.10.10">
    <property type="entry name" value="YVTN repeat-like/Quinoprotein amine dehydrogenase"/>
    <property type="match status" value="1"/>
</dbReference>
<evidence type="ECO:0000313" key="4">
    <source>
        <dbReference type="Proteomes" id="UP000478417"/>
    </source>
</evidence>
<keyword evidence="4" id="KW-1185">Reference proteome</keyword>
<dbReference type="Pfam" id="PF13360">
    <property type="entry name" value="PQQ_2"/>
    <property type="match status" value="1"/>
</dbReference>
<organism evidence="3 4">
    <name type="scientific">Oceanipulchritudo coccoides</name>
    <dbReference type="NCBI Taxonomy" id="2706888"/>
    <lineage>
        <taxon>Bacteria</taxon>
        <taxon>Pseudomonadati</taxon>
        <taxon>Verrucomicrobiota</taxon>
        <taxon>Opitutia</taxon>
        <taxon>Puniceicoccales</taxon>
        <taxon>Oceanipulchritudinaceae</taxon>
        <taxon>Oceanipulchritudo</taxon>
    </lineage>
</organism>
<dbReference type="InterPro" id="IPR015943">
    <property type="entry name" value="WD40/YVTN_repeat-like_dom_sf"/>
</dbReference>
<feature type="domain" description="Pyrrolo-quinoline quinone repeat" evidence="2">
    <location>
        <begin position="58"/>
        <end position="235"/>
    </location>
</feature>
<dbReference type="SMART" id="SM00564">
    <property type="entry name" value="PQQ"/>
    <property type="match status" value="8"/>
</dbReference>
<dbReference type="InterPro" id="IPR018391">
    <property type="entry name" value="PQQ_b-propeller_rpt"/>
</dbReference>
<dbReference type="EMBL" id="JAAGNX010000002">
    <property type="protein sequence ID" value="NDV62042.1"/>
    <property type="molecule type" value="Genomic_DNA"/>
</dbReference>
<dbReference type="PANTHER" id="PTHR34512">
    <property type="entry name" value="CELL SURFACE PROTEIN"/>
    <property type="match status" value="1"/>
</dbReference>
<evidence type="ECO:0000256" key="1">
    <source>
        <dbReference type="SAM" id="SignalP"/>
    </source>
</evidence>
<dbReference type="SUPFAM" id="SSF50998">
    <property type="entry name" value="Quinoprotein alcohol dehydrogenase-like"/>
    <property type="match status" value="1"/>
</dbReference>
<feature type="chain" id="PRO_5025686096" evidence="1">
    <location>
        <begin position="21"/>
        <end position="510"/>
    </location>
</feature>
<accession>A0A6B2M0W3</accession>
<dbReference type="AlphaFoldDB" id="A0A6B2M0W3"/>
<dbReference type="PANTHER" id="PTHR34512:SF30">
    <property type="entry name" value="OUTER MEMBRANE PROTEIN ASSEMBLY FACTOR BAMB"/>
    <property type="match status" value="1"/>
</dbReference>
<dbReference type="Proteomes" id="UP000478417">
    <property type="component" value="Unassembled WGS sequence"/>
</dbReference>
<sequence>MKAILTLPVSVCLLASIVTISPTEGAYGDLIWKAETGNTVYAAPAIGPDGTVVVGSEDTNVYSYNPDGSLRWIFTDPTDWVDSSPTIAPDGTVYVGSWDNFLYAINGKNGSLIWKFETGGLIIASPAISPDGTIYLASNDSFLYAVNPDGTQKWVSEAVDSYSPINSSPVLNQEGDTLYFGNEEGELFALDAISGSKRWSFAVPNDPLIPDDEKEVAIVGSPAIGSGGDIYFGSEDGSLYALNSSGALRWSFETIETIRSSPAIAADGTVYFAAQDGYLYALDSEGFQLWETFVGDVFYCSPAIDADGNILICGYDGSSVLGPASLFTSVSADGQIIWEYLIVNFNDSSPNIAPDGSIYFGAHDGALYKFEGSARLMDGQWPRFQSNRRQSGFLPDLENTEMVDVFPAITQVVDDWILVPWFGSGWLKNTGLPWVEHQEHGLLWIESSTVSDVIYYEFNGADWLYASDRAPDYYYRYSSSSWFFHVQGSAIYTGRYFFDPALSEWTGPGL</sequence>
<feature type="signal peptide" evidence="1">
    <location>
        <begin position="1"/>
        <end position="20"/>
    </location>
</feature>
<protein>
    <submittedName>
        <fullName evidence="3">PQQ-like beta-propeller repeat protein</fullName>
    </submittedName>
</protein>
<proteinExistence type="predicted"/>
<dbReference type="RefSeq" id="WP_163963591.1">
    <property type="nucleotide sequence ID" value="NZ_JAAGNX010000002.1"/>
</dbReference>